<dbReference type="EMBL" id="DRMN01000261">
    <property type="protein sequence ID" value="HFB55060.1"/>
    <property type="molecule type" value="Genomic_DNA"/>
</dbReference>
<name>A0A7C3CBN4_9PROT</name>
<evidence type="ECO:0000256" key="1">
    <source>
        <dbReference type="SAM" id="SignalP"/>
    </source>
</evidence>
<gene>
    <name evidence="2" type="ORF">ENJ46_03970</name>
</gene>
<feature type="signal peptide" evidence="1">
    <location>
        <begin position="1"/>
        <end position="24"/>
    </location>
</feature>
<dbReference type="Proteomes" id="UP000886042">
    <property type="component" value="Unassembled WGS sequence"/>
</dbReference>
<comment type="caution">
    <text evidence="2">The sequence shown here is derived from an EMBL/GenBank/DDBJ whole genome shotgun (WGS) entry which is preliminary data.</text>
</comment>
<protein>
    <recommendedName>
        <fullName evidence="4">Lipoprotein</fullName>
    </recommendedName>
</protein>
<accession>A0A7C3CBN4</accession>
<dbReference type="AlphaFoldDB" id="A0A7C3CBN4"/>
<keyword evidence="1" id="KW-0732">Signal</keyword>
<proteinExistence type="predicted"/>
<organism evidence="2 3">
    <name type="scientific">Hellea balneolensis</name>
    <dbReference type="NCBI Taxonomy" id="287478"/>
    <lineage>
        <taxon>Bacteria</taxon>
        <taxon>Pseudomonadati</taxon>
        <taxon>Pseudomonadota</taxon>
        <taxon>Alphaproteobacteria</taxon>
        <taxon>Maricaulales</taxon>
        <taxon>Robiginitomaculaceae</taxon>
        <taxon>Hellea</taxon>
    </lineage>
</organism>
<sequence length="131" mass="15478">MKKTILIIAGIAVLGACSSTPAQAHPQGGQWVLNPYKCPDLVEDRRQRQAARYDEAYDRGPRDVYEDRIERRNMRRDEAVTHCPASAWEWRGPRYRVHYHAPRPVAVNIYYQPHKHRYYRHHGNKKIVINF</sequence>
<feature type="chain" id="PRO_5028278650" description="Lipoprotein" evidence="1">
    <location>
        <begin position="25"/>
        <end position="131"/>
    </location>
</feature>
<dbReference type="PROSITE" id="PS51257">
    <property type="entry name" value="PROKAR_LIPOPROTEIN"/>
    <property type="match status" value="1"/>
</dbReference>
<evidence type="ECO:0000313" key="3">
    <source>
        <dbReference type="Proteomes" id="UP000886042"/>
    </source>
</evidence>
<evidence type="ECO:0008006" key="4">
    <source>
        <dbReference type="Google" id="ProtNLM"/>
    </source>
</evidence>
<reference evidence="2" key="1">
    <citation type="journal article" date="2020" name="mSystems">
        <title>Genome- and Community-Level Interaction Insights into Carbon Utilization and Element Cycling Functions of Hydrothermarchaeota in Hydrothermal Sediment.</title>
        <authorList>
            <person name="Zhou Z."/>
            <person name="Liu Y."/>
            <person name="Xu W."/>
            <person name="Pan J."/>
            <person name="Luo Z.H."/>
            <person name="Li M."/>
        </authorList>
    </citation>
    <scope>NUCLEOTIDE SEQUENCE [LARGE SCALE GENOMIC DNA]</scope>
    <source>
        <strain evidence="2">HyVt-489</strain>
    </source>
</reference>
<evidence type="ECO:0000313" key="2">
    <source>
        <dbReference type="EMBL" id="HFB55060.1"/>
    </source>
</evidence>